<dbReference type="Proteomes" id="UP001153461">
    <property type="component" value="Unassembled WGS sequence"/>
</dbReference>
<evidence type="ECO:0000313" key="4">
    <source>
        <dbReference type="EMBL" id="CAG8341726.1"/>
    </source>
</evidence>
<dbReference type="EMBL" id="CAJVNV010000647">
    <property type="protein sequence ID" value="CAG8341726.1"/>
    <property type="molecule type" value="Genomic_DNA"/>
</dbReference>
<feature type="domain" description="Scytalone dehydratase-like protein Arp1 N-terminal" evidence="3">
    <location>
        <begin position="121"/>
        <end position="196"/>
    </location>
</feature>
<sequence>MAPGGLGFSLWRVYTSLLLFLAVSTISATSTVDNGKLFTVNGINYYSGDAVSRIDTSDFDSPRFDAIVPMTIIRTDEAMLTMNIIKETISNYSTIDDVFHAGFLEGECQSDQCVYQRTPVDFKVVVLLVYDGNGRGQVESTVQQALRGLGNKLVMASSSYQSRSNITSARLRHDIPKGPYFYSPRTGEIYQAFRLYPDHQLAFTEAAISDGAGGFKSLSATSSGAMTKSVAVPSRLYYTPTSTKPLAGLRLGVKDIFDLKGLRTSGGNRAFYDLYPPRNTTGPALQRLIDAGAIIVGKMGTVQFANGDNPTADWVDFHCPFNPRGDGYQSPGGSSSGPGAGIASYDWLDIAVGSDTGGSMRNPGGLQGVFANRPSTGAVSLDNVLPLCHDLDTAGVFARDAATWSRVMHAWYQNFTNYREYPKRLFYPDSSFPSSNTASGALLEEFIIKVEDFLGTKREFVDIASHWEKSHPSDTPVNITDLLNTTYAVLVSVDQYRSLSLPFYADYAAKHDGRRPFVNPGPLLRWAWGQNNGGDAAYGEALKNKTIFKDWWESDGYGKADEKTCSEGIYIYPYSEGQTQYRNTYFDAPSGPPMGFKDGRVAILAGTPDLVVPVGEVPYYSTVSLKTEFMPVTMSLGAARGCDLMLVNLIEDLEQAGILRPVSTGPRMYPA</sequence>
<dbReference type="InterPro" id="IPR036928">
    <property type="entry name" value="AS_sf"/>
</dbReference>
<comment type="caution">
    <text evidence="4">The sequence shown here is derived from an EMBL/GenBank/DDBJ whole genome shotgun (WGS) entry which is preliminary data.</text>
</comment>
<proteinExistence type="predicted"/>
<dbReference type="AlphaFoldDB" id="A0A9W4IP45"/>
<dbReference type="Gene3D" id="3.90.1300.10">
    <property type="entry name" value="Amidase signature (AS) domain"/>
    <property type="match status" value="1"/>
</dbReference>
<accession>A0A9W4IP45</accession>
<dbReference type="InterPro" id="IPR058329">
    <property type="entry name" value="Arp1_N"/>
</dbReference>
<dbReference type="PANTHER" id="PTHR46310">
    <property type="entry name" value="AMIDASE 1"/>
    <property type="match status" value="1"/>
</dbReference>
<dbReference type="InterPro" id="IPR023631">
    <property type="entry name" value="Amidase_dom"/>
</dbReference>
<protein>
    <recommendedName>
        <fullName evidence="6">Amidase domain-containing protein</fullName>
    </recommendedName>
</protein>
<dbReference type="PANTHER" id="PTHR46310:SF7">
    <property type="entry name" value="AMIDASE 1"/>
    <property type="match status" value="1"/>
</dbReference>
<gene>
    <name evidence="4" type="ORF">PNAL_LOCUS10864</name>
</gene>
<reference evidence="4" key="1">
    <citation type="submission" date="2021-07" db="EMBL/GenBank/DDBJ databases">
        <authorList>
            <person name="Branca A.L. A."/>
        </authorList>
    </citation>
    <scope>NUCLEOTIDE SEQUENCE</scope>
</reference>
<dbReference type="Pfam" id="PF26053">
    <property type="entry name" value="DUF8016"/>
    <property type="match status" value="2"/>
</dbReference>
<keyword evidence="1" id="KW-0732">Signal</keyword>
<dbReference type="SUPFAM" id="SSF75304">
    <property type="entry name" value="Amidase signature (AS) enzymes"/>
    <property type="match status" value="1"/>
</dbReference>
<feature type="signal peptide" evidence="1">
    <location>
        <begin position="1"/>
        <end position="28"/>
    </location>
</feature>
<evidence type="ECO:0000259" key="3">
    <source>
        <dbReference type="Pfam" id="PF26053"/>
    </source>
</evidence>
<evidence type="ECO:0000313" key="5">
    <source>
        <dbReference type="Proteomes" id="UP001153461"/>
    </source>
</evidence>
<dbReference type="Pfam" id="PF01425">
    <property type="entry name" value="Amidase"/>
    <property type="match status" value="1"/>
</dbReference>
<feature type="domain" description="Amidase" evidence="2">
    <location>
        <begin position="241"/>
        <end position="421"/>
    </location>
</feature>
<evidence type="ECO:0008006" key="6">
    <source>
        <dbReference type="Google" id="ProtNLM"/>
    </source>
</evidence>
<evidence type="ECO:0000259" key="2">
    <source>
        <dbReference type="Pfam" id="PF01425"/>
    </source>
</evidence>
<organism evidence="4 5">
    <name type="scientific">Penicillium nalgiovense</name>
    <dbReference type="NCBI Taxonomy" id="60175"/>
    <lineage>
        <taxon>Eukaryota</taxon>
        <taxon>Fungi</taxon>
        <taxon>Dikarya</taxon>
        <taxon>Ascomycota</taxon>
        <taxon>Pezizomycotina</taxon>
        <taxon>Eurotiomycetes</taxon>
        <taxon>Eurotiomycetidae</taxon>
        <taxon>Eurotiales</taxon>
        <taxon>Aspergillaceae</taxon>
        <taxon>Penicillium</taxon>
    </lineage>
</organism>
<feature type="domain" description="Scytalone dehydratase-like protein Arp1 N-terminal" evidence="3">
    <location>
        <begin position="62"/>
        <end position="106"/>
    </location>
</feature>
<feature type="chain" id="PRO_5040814797" description="Amidase domain-containing protein" evidence="1">
    <location>
        <begin position="29"/>
        <end position="671"/>
    </location>
</feature>
<name>A0A9W4IP45_PENNA</name>
<evidence type="ECO:0000256" key="1">
    <source>
        <dbReference type="SAM" id="SignalP"/>
    </source>
</evidence>